<dbReference type="AlphaFoldDB" id="A0A8J3A0K6"/>
<proteinExistence type="predicted"/>
<dbReference type="Proteomes" id="UP000818603">
    <property type="component" value="Unassembled WGS sequence"/>
</dbReference>
<evidence type="ECO:0000313" key="1">
    <source>
        <dbReference type="EMBL" id="GGH93559.1"/>
    </source>
</evidence>
<dbReference type="Proteomes" id="UP000621856">
    <property type="component" value="Unassembled WGS sequence"/>
</dbReference>
<evidence type="ECO:0000313" key="4">
    <source>
        <dbReference type="Proteomes" id="UP000818603"/>
    </source>
</evidence>
<reference evidence="1" key="3">
    <citation type="submission" date="2020-09" db="EMBL/GenBank/DDBJ databases">
        <authorList>
            <person name="Sun Q."/>
            <person name="Zhou Y."/>
        </authorList>
    </citation>
    <scope>NUCLEOTIDE SEQUENCE</scope>
    <source>
        <strain evidence="1">CGMCC 1.14984</strain>
    </source>
</reference>
<name>A0A8J3A0K6_9PROT</name>
<reference evidence="1" key="1">
    <citation type="journal article" date="2014" name="Int. J. Syst. Evol. Microbiol.">
        <title>Complete genome sequence of Corynebacterium casei LMG S-19264T (=DSM 44701T), isolated from a smear-ripened cheese.</title>
        <authorList>
            <consortium name="US DOE Joint Genome Institute (JGI-PGF)"/>
            <person name="Walter F."/>
            <person name="Albersmeier A."/>
            <person name="Kalinowski J."/>
            <person name="Ruckert C."/>
        </authorList>
    </citation>
    <scope>NUCLEOTIDE SEQUENCE</scope>
    <source>
        <strain evidence="1">CGMCC 1.14984</strain>
    </source>
</reference>
<dbReference type="EMBL" id="BMGZ01000001">
    <property type="protein sequence ID" value="GGH93559.1"/>
    <property type="molecule type" value="Genomic_DNA"/>
</dbReference>
<accession>A0A8J3A0K6</accession>
<evidence type="ECO:0000313" key="2">
    <source>
        <dbReference type="EMBL" id="NHK26836.1"/>
    </source>
</evidence>
<dbReference type="RefSeq" id="WP_155137065.1">
    <property type="nucleotide sequence ID" value="NZ_BMGZ01000001.1"/>
</dbReference>
<keyword evidence="4" id="KW-1185">Reference proteome</keyword>
<protein>
    <submittedName>
        <fullName evidence="1">Uncharacterized protein</fullName>
    </submittedName>
</protein>
<gene>
    <name evidence="2" type="ORF">FF098_002800</name>
    <name evidence="1" type="ORF">GCM10011355_05680</name>
</gene>
<comment type="caution">
    <text evidence="1">The sequence shown here is derived from an EMBL/GenBank/DDBJ whole genome shotgun (WGS) entry which is preliminary data.</text>
</comment>
<sequence length="52" mass="5591">MKPAVLLAQYEMSDAALALGTFNGGQPASLFDASCAYRPAGERPQEGFVMRR</sequence>
<dbReference type="EMBL" id="VCJR02000001">
    <property type="protein sequence ID" value="NHK26836.1"/>
    <property type="molecule type" value="Genomic_DNA"/>
</dbReference>
<evidence type="ECO:0000313" key="3">
    <source>
        <dbReference type="Proteomes" id="UP000621856"/>
    </source>
</evidence>
<reference evidence="2 4" key="2">
    <citation type="submission" date="2020-02" db="EMBL/GenBank/DDBJ databases">
        <title>Genome sequence of Parvularcula flava strain NH6-79.</title>
        <authorList>
            <person name="Abdul Karim M.H."/>
            <person name="Lam M.Q."/>
            <person name="Chen S.J."/>
            <person name="Yahya A."/>
            <person name="Shahir S."/>
            <person name="Shamsir M.S."/>
            <person name="Chong C.S."/>
        </authorList>
    </citation>
    <scope>NUCLEOTIDE SEQUENCE [LARGE SCALE GENOMIC DNA]</scope>
    <source>
        <strain evidence="2 4">NH6-79</strain>
    </source>
</reference>
<organism evidence="1 3">
    <name type="scientific">Aquisalinus luteolus</name>
    <dbReference type="NCBI Taxonomy" id="1566827"/>
    <lineage>
        <taxon>Bacteria</taxon>
        <taxon>Pseudomonadati</taxon>
        <taxon>Pseudomonadota</taxon>
        <taxon>Alphaproteobacteria</taxon>
        <taxon>Parvularculales</taxon>
        <taxon>Parvularculaceae</taxon>
        <taxon>Aquisalinus</taxon>
    </lineage>
</organism>